<sequence length="137" mass="16089">MATSKAFLMFPLILGTIFLITFSYKWDSRQKKISQTIPQQQHERKMLIRKMCNENKKLGVKSTEDGIDKNLIVDDAHRIIYCFIPKVACTNWKRIMFILRRGKPYPDPITIDQSLVHGHNKFKVLENVEILEKRGLQ</sequence>
<evidence type="ECO:0000313" key="13">
    <source>
        <dbReference type="Proteomes" id="UP000646548"/>
    </source>
</evidence>
<dbReference type="PANTHER" id="PTHR12137:SF54">
    <property type="entry name" value="CARBOHYDRATE SULFOTRANSFERASE"/>
    <property type="match status" value="1"/>
</dbReference>
<dbReference type="Proteomes" id="UP000646548">
    <property type="component" value="Unassembled WGS sequence"/>
</dbReference>
<evidence type="ECO:0000256" key="7">
    <source>
        <dbReference type="ARBA" id="ARBA00023034"/>
    </source>
</evidence>
<protein>
    <recommendedName>
        <fullName evidence="11">Carbohydrate sulfotransferase</fullName>
        <ecNumber evidence="11">2.8.2.-</ecNumber>
    </recommendedName>
</protein>
<evidence type="ECO:0000256" key="9">
    <source>
        <dbReference type="ARBA" id="ARBA00023180"/>
    </source>
</evidence>
<dbReference type="EC" id="2.8.2.-" evidence="11"/>
<evidence type="ECO:0000256" key="8">
    <source>
        <dbReference type="ARBA" id="ARBA00023136"/>
    </source>
</evidence>
<evidence type="ECO:0000256" key="5">
    <source>
        <dbReference type="ARBA" id="ARBA00022968"/>
    </source>
</evidence>
<evidence type="ECO:0000256" key="3">
    <source>
        <dbReference type="ARBA" id="ARBA00022679"/>
    </source>
</evidence>
<dbReference type="InterPro" id="IPR018011">
    <property type="entry name" value="Carb_sulfotrans_8-10"/>
</dbReference>
<keyword evidence="4 11" id="KW-0812">Transmembrane</keyword>
<evidence type="ECO:0000256" key="10">
    <source>
        <dbReference type="ARBA" id="ARBA00023277"/>
    </source>
</evidence>
<evidence type="ECO:0000256" key="6">
    <source>
        <dbReference type="ARBA" id="ARBA00022989"/>
    </source>
</evidence>
<gene>
    <name evidence="12" type="ORF">FQA47_008868</name>
</gene>
<organism evidence="12 13">
    <name type="scientific">Oryzias melastigma</name>
    <name type="common">Marine medaka</name>
    <dbReference type="NCBI Taxonomy" id="30732"/>
    <lineage>
        <taxon>Eukaryota</taxon>
        <taxon>Metazoa</taxon>
        <taxon>Chordata</taxon>
        <taxon>Craniata</taxon>
        <taxon>Vertebrata</taxon>
        <taxon>Euteleostomi</taxon>
        <taxon>Actinopterygii</taxon>
        <taxon>Neopterygii</taxon>
        <taxon>Teleostei</taxon>
        <taxon>Neoteleostei</taxon>
        <taxon>Acanthomorphata</taxon>
        <taxon>Ovalentaria</taxon>
        <taxon>Atherinomorphae</taxon>
        <taxon>Beloniformes</taxon>
        <taxon>Adrianichthyidae</taxon>
        <taxon>Oryziinae</taxon>
        <taxon>Oryzias</taxon>
    </lineage>
</organism>
<keyword evidence="10 11" id="KW-0119">Carbohydrate metabolism</keyword>
<evidence type="ECO:0000313" key="12">
    <source>
        <dbReference type="EMBL" id="KAF6715884.1"/>
    </source>
</evidence>
<keyword evidence="5 11" id="KW-0735">Signal-anchor</keyword>
<dbReference type="GO" id="GO:0000139">
    <property type="term" value="C:Golgi membrane"/>
    <property type="evidence" value="ECO:0007669"/>
    <property type="project" value="UniProtKB-SubCell"/>
</dbReference>
<dbReference type="InterPro" id="IPR005331">
    <property type="entry name" value="Sulfotransferase"/>
</dbReference>
<comment type="similarity">
    <text evidence="2 11">Belongs to the sulfotransferase 2 family.</text>
</comment>
<dbReference type="Pfam" id="PF03567">
    <property type="entry name" value="Sulfotransfer_2"/>
    <property type="match status" value="1"/>
</dbReference>
<evidence type="ECO:0000256" key="2">
    <source>
        <dbReference type="ARBA" id="ARBA00006339"/>
    </source>
</evidence>
<keyword evidence="8 11" id="KW-0472">Membrane</keyword>
<proteinExistence type="inferred from homology"/>
<dbReference type="EMBL" id="WKFB01001022">
    <property type="protein sequence ID" value="KAF6715884.1"/>
    <property type="molecule type" value="Genomic_DNA"/>
</dbReference>
<reference evidence="12" key="1">
    <citation type="journal article" name="BMC Genomics">
        <title>Long-read sequencing and de novo genome assembly of marine medaka (Oryzias melastigma).</title>
        <authorList>
            <person name="Liang P."/>
            <person name="Saqib H.S.A."/>
            <person name="Ni X."/>
            <person name="Shen Y."/>
        </authorList>
    </citation>
    <scope>NUCLEOTIDE SEQUENCE</scope>
    <source>
        <strain evidence="12">Bigg-433</strain>
    </source>
</reference>
<comment type="caution">
    <text evidence="12">The sequence shown here is derived from an EMBL/GenBank/DDBJ whole genome shotgun (WGS) entry which is preliminary data.</text>
</comment>
<evidence type="ECO:0000256" key="1">
    <source>
        <dbReference type="ARBA" id="ARBA00004323"/>
    </source>
</evidence>
<keyword evidence="7 11" id="KW-0333">Golgi apparatus</keyword>
<feature type="transmembrane region" description="Helical" evidence="11">
    <location>
        <begin position="6"/>
        <end position="24"/>
    </location>
</feature>
<comment type="subcellular location">
    <subcellularLocation>
        <location evidence="1 11">Golgi apparatus membrane</location>
        <topology evidence="1 11">Single-pass type II membrane protein</topology>
    </subcellularLocation>
</comment>
<keyword evidence="9 11" id="KW-0325">Glycoprotein</keyword>
<name>A0A834BUQ2_ORYME</name>
<dbReference type="GO" id="GO:0016051">
    <property type="term" value="P:carbohydrate biosynthetic process"/>
    <property type="evidence" value="ECO:0007669"/>
    <property type="project" value="InterPro"/>
</dbReference>
<dbReference type="PANTHER" id="PTHR12137">
    <property type="entry name" value="CARBOHYDRATE SULFOTRANSFERASE"/>
    <property type="match status" value="1"/>
</dbReference>
<evidence type="ECO:0000256" key="4">
    <source>
        <dbReference type="ARBA" id="ARBA00022692"/>
    </source>
</evidence>
<keyword evidence="3 11" id="KW-0808">Transferase</keyword>
<keyword evidence="6 11" id="KW-1133">Transmembrane helix</keyword>
<accession>A0A834BUQ2</accession>
<dbReference type="AlphaFoldDB" id="A0A834BUQ2"/>
<dbReference type="GO" id="GO:0008146">
    <property type="term" value="F:sulfotransferase activity"/>
    <property type="evidence" value="ECO:0007669"/>
    <property type="project" value="InterPro"/>
</dbReference>
<evidence type="ECO:0000256" key="11">
    <source>
        <dbReference type="RuleBase" id="RU364020"/>
    </source>
</evidence>